<gene>
    <name evidence="2" type="ORF">LBW59_05765</name>
</gene>
<dbReference type="SMART" id="SM00530">
    <property type="entry name" value="HTH_XRE"/>
    <property type="match status" value="1"/>
</dbReference>
<organism evidence="2 3">
    <name type="scientific">Ralstonia solanacearum</name>
    <name type="common">Pseudomonas solanacearum</name>
    <dbReference type="NCBI Taxonomy" id="305"/>
    <lineage>
        <taxon>Bacteria</taxon>
        <taxon>Pseudomonadati</taxon>
        <taxon>Pseudomonadota</taxon>
        <taxon>Betaproteobacteria</taxon>
        <taxon>Burkholderiales</taxon>
        <taxon>Burkholderiaceae</taxon>
        <taxon>Ralstonia</taxon>
        <taxon>Ralstonia solanacearum species complex</taxon>
    </lineage>
</organism>
<dbReference type="RefSeq" id="WP_271656329.1">
    <property type="nucleotide sequence ID" value="NZ_JAIVFG010000007.1"/>
</dbReference>
<reference evidence="2" key="1">
    <citation type="submission" date="2021-09" db="EMBL/GenBank/DDBJ databases">
        <title>Genomic analysis of Ralstonia spp.</title>
        <authorList>
            <person name="Aburjaile F."/>
            <person name="Ariute J.C."/>
            <person name="Pais A.K.L."/>
            <person name="Albuquerque G.M.R."/>
            <person name="Silva A.M.F."/>
            <person name="Brenig B."/>
            <person name="Azevedo V."/>
            <person name="Matiuzzi M."/>
            <person name="Ramos R."/>
            <person name="Goes-Neto A."/>
            <person name="Soares S."/>
            <person name="Iseppon A.M.B."/>
            <person name="Souza E."/>
            <person name="Gama M."/>
        </authorList>
    </citation>
    <scope>NUCLEOTIDE SEQUENCE</scope>
    <source>
        <strain evidence="2">CCRMRs91</strain>
    </source>
</reference>
<name>A0AAW5ZKW8_RALSL</name>
<feature type="domain" description="HTH cro/C1-type" evidence="1">
    <location>
        <begin position="12"/>
        <end position="59"/>
    </location>
</feature>
<dbReference type="Gene3D" id="1.10.260.40">
    <property type="entry name" value="lambda repressor-like DNA-binding domains"/>
    <property type="match status" value="1"/>
</dbReference>
<accession>A0AAW5ZKW8</accession>
<evidence type="ECO:0000313" key="2">
    <source>
        <dbReference type="EMBL" id="MDB0570283.1"/>
    </source>
</evidence>
<dbReference type="AlphaFoldDB" id="A0AAW5ZKW8"/>
<comment type="caution">
    <text evidence="2">The sequence shown here is derived from an EMBL/GenBank/DDBJ whole genome shotgun (WGS) entry which is preliminary data.</text>
</comment>
<evidence type="ECO:0000259" key="1">
    <source>
        <dbReference type="PROSITE" id="PS50943"/>
    </source>
</evidence>
<dbReference type="InterPro" id="IPR010982">
    <property type="entry name" value="Lambda_DNA-bd_dom_sf"/>
</dbReference>
<dbReference type="SUPFAM" id="SSF47413">
    <property type="entry name" value="lambda repressor-like DNA-binding domains"/>
    <property type="match status" value="1"/>
</dbReference>
<dbReference type="GO" id="GO:0003677">
    <property type="term" value="F:DNA binding"/>
    <property type="evidence" value="ECO:0007669"/>
    <property type="project" value="InterPro"/>
</dbReference>
<dbReference type="PROSITE" id="PS50943">
    <property type="entry name" value="HTH_CROC1"/>
    <property type="match status" value="1"/>
</dbReference>
<dbReference type="EMBL" id="JAIVFG010000007">
    <property type="protein sequence ID" value="MDB0570283.1"/>
    <property type="molecule type" value="Genomic_DNA"/>
</dbReference>
<dbReference type="Pfam" id="PF01381">
    <property type="entry name" value="HTH_3"/>
    <property type="match status" value="1"/>
</dbReference>
<proteinExistence type="predicted"/>
<dbReference type="CDD" id="cd00093">
    <property type="entry name" value="HTH_XRE"/>
    <property type="match status" value="1"/>
</dbReference>
<evidence type="ECO:0000313" key="3">
    <source>
        <dbReference type="Proteomes" id="UP001144050"/>
    </source>
</evidence>
<sequence length="98" mass="10834">MSYQELIAKAMKGRSVNALAKALHVPQPTMRNYCNGERLPDYVTAAALAKEAGVEMGEMFIALVEEEAKKKGLTAKIAEGFKKLVSLAKPRRDWVPAW</sequence>
<protein>
    <submittedName>
        <fullName evidence="2">Helix-turn-helix domain-containing protein</fullName>
    </submittedName>
</protein>
<dbReference type="Proteomes" id="UP001144050">
    <property type="component" value="Unassembled WGS sequence"/>
</dbReference>
<dbReference type="InterPro" id="IPR001387">
    <property type="entry name" value="Cro/C1-type_HTH"/>
</dbReference>